<organism evidence="2">
    <name type="scientific">Schlesneria paludicola</name>
    <dbReference type="NCBI Taxonomy" id="360056"/>
    <lineage>
        <taxon>Bacteria</taxon>
        <taxon>Pseudomonadati</taxon>
        <taxon>Planctomycetota</taxon>
        <taxon>Planctomycetia</taxon>
        <taxon>Planctomycetales</taxon>
        <taxon>Planctomycetaceae</taxon>
        <taxon>Schlesneria</taxon>
    </lineage>
</organism>
<protein>
    <submittedName>
        <fullName evidence="2">DUF1080 domain-containing protein</fullName>
    </submittedName>
</protein>
<dbReference type="GO" id="GO:0016787">
    <property type="term" value="F:hydrolase activity"/>
    <property type="evidence" value="ECO:0007669"/>
    <property type="project" value="InterPro"/>
</dbReference>
<proteinExistence type="predicted"/>
<name>A0A7C2K2D8_9PLAN</name>
<accession>A0A7C2K2D8</accession>
<sequence>MMLRVAWVLGLGLAVTGGTMPLSAEDAGVRQTLFDGTSLDGWVLENDSEVEIVDGCLLLKAGNGWLRSAHQYRDFVLELEWKALKASEYDAGIYIRAAGTGSPFPKPAYQVNLLDGKEGHIGNLPGASFQGLINRGDWNRFRLRVVGDTVSLTVNGSAAYTAAGLKQPQGYVGFQIEVPKGGQFLIRDVSLIELDFKPLFNGTDLAGWEGGGAPAEVCWKVEDSLLVCTGEKKGPWLRTAEQYGDFNLRFDYLVSPGGNSGVYVRVPEDGLHHRDNDTLPPAGFEVQLLDDAAEQYRKLKDYQYTASVYDIAGANPRVSRPAGEWNTLELNCRGQHVTTVHNGQIVVNITDQDHPLLALRKTDGYLGLQNHSTVVKFRNLRIGPALEYPVGE</sequence>
<evidence type="ECO:0000259" key="1">
    <source>
        <dbReference type="Pfam" id="PF06439"/>
    </source>
</evidence>
<reference evidence="2" key="1">
    <citation type="journal article" date="2020" name="mSystems">
        <title>Genome- and Community-Level Interaction Insights into Carbon Utilization and Element Cycling Functions of Hydrothermarchaeota in Hydrothermal Sediment.</title>
        <authorList>
            <person name="Zhou Z."/>
            <person name="Liu Y."/>
            <person name="Xu W."/>
            <person name="Pan J."/>
            <person name="Luo Z.H."/>
            <person name="Li M."/>
        </authorList>
    </citation>
    <scope>NUCLEOTIDE SEQUENCE [LARGE SCALE GENOMIC DNA]</scope>
    <source>
        <strain evidence="2">SpSt-339</strain>
    </source>
</reference>
<feature type="domain" description="3-keto-alpha-glucoside-1,2-lyase/3-keto-2-hydroxy-glucal hydratase" evidence="1">
    <location>
        <begin position="31"/>
        <end position="177"/>
    </location>
</feature>
<dbReference type="Pfam" id="PF06439">
    <property type="entry name" value="3keto-disac_hyd"/>
    <property type="match status" value="2"/>
</dbReference>
<dbReference type="EMBL" id="DSOK01000379">
    <property type="protein sequence ID" value="HEN16523.1"/>
    <property type="molecule type" value="Genomic_DNA"/>
</dbReference>
<dbReference type="Gene3D" id="2.60.120.560">
    <property type="entry name" value="Exo-inulinase, domain 1"/>
    <property type="match status" value="2"/>
</dbReference>
<dbReference type="InterPro" id="IPR010496">
    <property type="entry name" value="AL/BT2_dom"/>
</dbReference>
<feature type="domain" description="3-keto-alpha-glucoside-1,2-lyase/3-keto-2-hydroxy-glucal hydratase" evidence="1">
    <location>
        <begin position="195"/>
        <end position="382"/>
    </location>
</feature>
<evidence type="ECO:0000313" key="2">
    <source>
        <dbReference type="EMBL" id="HEN16523.1"/>
    </source>
</evidence>
<dbReference type="AlphaFoldDB" id="A0A7C2K2D8"/>
<gene>
    <name evidence="2" type="ORF">ENQ76_13765</name>
</gene>
<comment type="caution">
    <text evidence="2">The sequence shown here is derived from an EMBL/GenBank/DDBJ whole genome shotgun (WGS) entry which is preliminary data.</text>
</comment>